<feature type="region of interest" description="Disordered" evidence="1">
    <location>
        <begin position="58"/>
        <end position="81"/>
    </location>
</feature>
<comment type="caution">
    <text evidence="2">The sequence shown here is derived from an EMBL/GenBank/DDBJ whole genome shotgun (WGS) entry which is preliminary data.</text>
</comment>
<proteinExistence type="predicted"/>
<accession>A0ABS8URP3</accession>
<feature type="non-terminal residue" evidence="2">
    <location>
        <position position="81"/>
    </location>
</feature>
<evidence type="ECO:0000313" key="3">
    <source>
        <dbReference type="Proteomes" id="UP000823775"/>
    </source>
</evidence>
<keyword evidence="3" id="KW-1185">Reference proteome</keyword>
<feature type="non-terminal residue" evidence="2">
    <location>
        <position position="1"/>
    </location>
</feature>
<protein>
    <submittedName>
        <fullName evidence="2">Uncharacterized protein</fullName>
    </submittedName>
</protein>
<dbReference type="EMBL" id="JACEIK010002434">
    <property type="protein sequence ID" value="MCD9561150.1"/>
    <property type="molecule type" value="Genomic_DNA"/>
</dbReference>
<dbReference type="Proteomes" id="UP000823775">
    <property type="component" value="Unassembled WGS sequence"/>
</dbReference>
<sequence length="81" mass="9119">WHEARFEQAQEKARGCMRDIYEPYMWFCGTQGQRTSQPVPQLECKVLSITKCGILGRKPSGDGAPVPHMRNAGPDMQVTDP</sequence>
<name>A0ABS8URP3_DATST</name>
<evidence type="ECO:0000313" key="2">
    <source>
        <dbReference type="EMBL" id="MCD9561150.1"/>
    </source>
</evidence>
<reference evidence="2 3" key="1">
    <citation type="journal article" date="2021" name="BMC Genomics">
        <title>Datura genome reveals duplications of psychoactive alkaloid biosynthetic genes and high mutation rate following tissue culture.</title>
        <authorList>
            <person name="Rajewski A."/>
            <person name="Carter-House D."/>
            <person name="Stajich J."/>
            <person name="Litt A."/>
        </authorList>
    </citation>
    <scope>NUCLEOTIDE SEQUENCE [LARGE SCALE GENOMIC DNA]</scope>
    <source>
        <strain evidence="2">AR-01</strain>
    </source>
</reference>
<organism evidence="2 3">
    <name type="scientific">Datura stramonium</name>
    <name type="common">Jimsonweed</name>
    <name type="synonym">Common thornapple</name>
    <dbReference type="NCBI Taxonomy" id="4076"/>
    <lineage>
        <taxon>Eukaryota</taxon>
        <taxon>Viridiplantae</taxon>
        <taxon>Streptophyta</taxon>
        <taxon>Embryophyta</taxon>
        <taxon>Tracheophyta</taxon>
        <taxon>Spermatophyta</taxon>
        <taxon>Magnoliopsida</taxon>
        <taxon>eudicotyledons</taxon>
        <taxon>Gunneridae</taxon>
        <taxon>Pentapetalae</taxon>
        <taxon>asterids</taxon>
        <taxon>lamiids</taxon>
        <taxon>Solanales</taxon>
        <taxon>Solanaceae</taxon>
        <taxon>Solanoideae</taxon>
        <taxon>Datureae</taxon>
        <taxon>Datura</taxon>
    </lineage>
</organism>
<gene>
    <name evidence="2" type="ORF">HAX54_020124</name>
</gene>
<evidence type="ECO:0000256" key="1">
    <source>
        <dbReference type="SAM" id="MobiDB-lite"/>
    </source>
</evidence>